<dbReference type="AlphaFoldDB" id="A0A1I8PH31"/>
<dbReference type="PRINTS" id="PR00406">
    <property type="entry name" value="CYTB5RDTASE"/>
</dbReference>
<feature type="binding site" evidence="6">
    <location>
        <position position="120"/>
    </location>
    <ligand>
        <name>FAD</name>
        <dbReference type="ChEBI" id="CHEBI:57692"/>
    </ligand>
</feature>
<dbReference type="InterPro" id="IPR017938">
    <property type="entry name" value="Riboflavin_synthase-like_b-brl"/>
</dbReference>
<dbReference type="InterPro" id="IPR008333">
    <property type="entry name" value="Cbr1-like_FAD-bd_dom"/>
</dbReference>
<dbReference type="SUPFAM" id="SSF63380">
    <property type="entry name" value="Riboflavin synthase domain-like"/>
    <property type="match status" value="1"/>
</dbReference>
<dbReference type="OrthoDB" id="432685at2759"/>
<evidence type="ECO:0000256" key="4">
    <source>
        <dbReference type="ARBA" id="ARBA00022827"/>
    </source>
</evidence>
<dbReference type="InterPro" id="IPR039261">
    <property type="entry name" value="FNR_nucleotide-bd"/>
</dbReference>
<keyword evidence="3 6" id="KW-0285">Flavoprotein</keyword>
<feature type="binding site" evidence="6">
    <location>
        <position position="136"/>
    </location>
    <ligand>
        <name>FAD</name>
        <dbReference type="ChEBI" id="CHEBI:57692"/>
    </ligand>
</feature>
<feature type="binding site" evidence="6">
    <location>
        <position position="121"/>
    </location>
    <ligand>
        <name>FAD</name>
        <dbReference type="ChEBI" id="CHEBI:57692"/>
    </ligand>
</feature>
<gene>
    <name evidence="8" type="primary">106082870</name>
</gene>
<dbReference type="Pfam" id="PF00970">
    <property type="entry name" value="FAD_binding_6"/>
    <property type="match status" value="1"/>
</dbReference>
<organism evidence="8 9">
    <name type="scientific">Stomoxys calcitrans</name>
    <name type="common">Stable fly</name>
    <name type="synonym">Conops calcitrans</name>
    <dbReference type="NCBI Taxonomy" id="35570"/>
    <lineage>
        <taxon>Eukaryota</taxon>
        <taxon>Metazoa</taxon>
        <taxon>Ecdysozoa</taxon>
        <taxon>Arthropoda</taxon>
        <taxon>Hexapoda</taxon>
        <taxon>Insecta</taxon>
        <taxon>Pterygota</taxon>
        <taxon>Neoptera</taxon>
        <taxon>Endopterygota</taxon>
        <taxon>Diptera</taxon>
        <taxon>Brachycera</taxon>
        <taxon>Muscomorpha</taxon>
        <taxon>Muscoidea</taxon>
        <taxon>Muscidae</taxon>
        <taxon>Stomoxys</taxon>
    </lineage>
</organism>
<evidence type="ECO:0000313" key="8">
    <source>
        <dbReference type="EnsemblMetazoa" id="SCAU007973-PA"/>
    </source>
</evidence>
<dbReference type="VEuPathDB" id="VectorBase:SCAU007973"/>
<dbReference type="PANTHER" id="PTHR19370">
    <property type="entry name" value="NADH-CYTOCHROME B5 REDUCTASE"/>
    <property type="match status" value="1"/>
</dbReference>
<dbReference type="PANTHER" id="PTHR19370:SF184">
    <property type="entry name" value="NADH-CYTOCHROME B5 REDUCTASE-LIKE"/>
    <property type="match status" value="1"/>
</dbReference>
<evidence type="ECO:0000313" key="9">
    <source>
        <dbReference type="Proteomes" id="UP000095300"/>
    </source>
</evidence>
<comment type="cofactor">
    <cofactor evidence="1 6">
        <name>FAD</name>
        <dbReference type="ChEBI" id="CHEBI:57692"/>
    </cofactor>
</comment>
<dbReference type="Gene3D" id="3.40.50.80">
    <property type="entry name" value="Nucleotide-binding domain of ferredoxin-NADP reductase (FNR) module"/>
    <property type="match status" value="1"/>
</dbReference>
<evidence type="ECO:0000259" key="7">
    <source>
        <dbReference type="PROSITE" id="PS51384"/>
    </source>
</evidence>
<evidence type="ECO:0000256" key="3">
    <source>
        <dbReference type="ARBA" id="ARBA00022630"/>
    </source>
</evidence>
<feature type="domain" description="FAD-binding FR-type" evidence="7">
    <location>
        <begin position="43"/>
        <end position="170"/>
    </location>
</feature>
<keyword evidence="4 6" id="KW-0274">FAD</keyword>
<dbReference type="STRING" id="35570.A0A1I8PH31"/>
<dbReference type="Proteomes" id="UP000095300">
    <property type="component" value="Unassembled WGS sequence"/>
</dbReference>
<name>A0A1I8PH31_STOCA</name>
<feature type="binding site" evidence="6">
    <location>
        <position position="145"/>
    </location>
    <ligand>
        <name>FAD</name>
        <dbReference type="ChEBI" id="CHEBI:57692"/>
    </ligand>
</feature>
<proteinExistence type="inferred from homology"/>
<keyword evidence="5" id="KW-0560">Oxidoreductase</keyword>
<evidence type="ECO:0000256" key="1">
    <source>
        <dbReference type="ARBA" id="ARBA00001974"/>
    </source>
</evidence>
<dbReference type="GO" id="GO:0016491">
    <property type="term" value="F:oxidoreductase activity"/>
    <property type="evidence" value="ECO:0007669"/>
    <property type="project" value="UniProtKB-KW"/>
</dbReference>
<accession>A0A1I8PH31</accession>
<evidence type="ECO:0000256" key="2">
    <source>
        <dbReference type="ARBA" id="ARBA00006105"/>
    </source>
</evidence>
<protein>
    <recommendedName>
        <fullName evidence="7">FAD-binding FR-type domain-containing protein</fullName>
    </recommendedName>
</protein>
<dbReference type="Gene3D" id="2.40.30.10">
    <property type="entry name" value="Translation factors"/>
    <property type="match status" value="1"/>
</dbReference>
<dbReference type="InterPro" id="IPR017927">
    <property type="entry name" value="FAD-bd_FR_type"/>
</dbReference>
<sequence length="332" mass="38559">MNNSEYTNDNEECCGNGCANCVLNIQPKKSKQAIKAGKVNILTEYTNFCLLDKVRHSNAEINAWELHFKSSILCGGHKTTTAENFILDIEPGYHLMLRRHMPNVQNEVGIENKRKYLLRPYSPYWWDMQQLEFKILVNFKFNGPMTNFLRHIQVGDEAEFRGPIGQFEYRADAKGNQILFIITQGVAVAPVRPIIENILDSEEDLTRIVHLACYEDIQHIYFRKELYDFKKFWNYKCDIYLAHELCDRKECIENAGCMETCTKFIEKLKYKESVHPFRLTTKELEAKFNLLGEDTIEHVSVVIAGTGKFQNTFKDLLTSEHCGLNDKNVHLL</sequence>
<feature type="binding site" evidence="6">
    <location>
        <position position="141"/>
    </location>
    <ligand>
        <name>FAD</name>
        <dbReference type="ChEBI" id="CHEBI:57692"/>
    </ligand>
</feature>
<comment type="similarity">
    <text evidence="2">Belongs to the flavoprotein pyridine nucleotide cytochrome reductase family.</text>
</comment>
<evidence type="ECO:0000256" key="6">
    <source>
        <dbReference type="PIRSR" id="PIRSR601834-1"/>
    </source>
</evidence>
<reference evidence="8" key="1">
    <citation type="submission" date="2020-05" db="UniProtKB">
        <authorList>
            <consortium name="EnsemblMetazoa"/>
        </authorList>
    </citation>
    <scope>IDENTIFICATION</scope>
    <source>
        <strain evidence="8">USDA</strain>
    </source>
</reference>
<dbReference type="PROSITE" id="PS51384">
    <property type="entry name" value="FAD_FR"/>
    <property type="match status" value="1"/>
</dbReference>
<keyword evidence="9" id="KW-1185">Reference proteome</keyword>
<dbReference type="EnsemblMetazoa" id="SCAU007973-RA">
    <property type="protein sequence ID" value="SCAU007973-PA"/>
    <property type="gene ID" value="SCAU007973"/>
</dbReference>
<feature type="binding site" evidence="6">
    <location>
        <position position="119"/>
    </location>
    <ligand>
        <name>FAD</name>
        <dbReference type="ChEBI" id="CHEBI:57692"/>
    </ligand>
</feature>
<dbReference type="InterPro" id="IPR001834">
    <property type="entry name" value="CBR-like"/>
</dbReference>
<dbReference type="SUPFAM" id="SSF52343">
    <property type="entry name" value="Ferredoxin reductase-like, C-terminal NADP-linked domain"/>
    <property type="match status" value="1"/>
</dbReference>
<evidence type="ECO:0000256" key="5">
    <source>
        <dbReference type="ARBA" id="ARBA00023002"/>
    </source>
</evidence>